<dbReference type="EMBL" id="AP017312">
    <property type="protein sequence ID" value="BAU26377.1"/>
    <property type="molecule type" value="Genomic_DNA"/>
</dbReference>
<evidence type="ECO:0000313" key="1">
    <source>
        <dbReference type="EMBL" id="BAU26377.1"/>
    </source>
</evidence>
<keyword evidence="2" id="KW-1185">Reference proteome</keyword>
<protein>
    <submittedName>
        <fullName evidence="1">Uncharacterized protein</fullName>
    </submittedName>
</protein>
<dbReference type="KEGG" id="asoc:CB4_00504"/>
<dbReference type="OrthoDB" id="2886738at2"/>
<gene>
    <name evidence="1" type="ORF">CB4_00504</name>
</gene>
<evidence type="ECO:0000313" key="2">
    <source>
        <dbReference type="Proteomes" id="UP000217696"/>
    </source>
</evidence>
<accession>A0A0U4WC47</accession>
<sequence length="248" mass="28751">MKNLPPKRRLFSVIAVILIILVFYIGDFINHYKFNRDLKSYVAESVAPKIKGVKEFSLSGPKLKNLNLTFGEDFDQLSLEDKYIFLKPIMNDYESKRSWLISKYNLYGKKTTIDEIVLPNIMINTNKGTYEYGSTNSLTEPNGDLHLESELDGTDEKNRQELEYKEKNIGSLPPYNGMLESDISKSSWGSPTSIEYSKNYDQMRPDRRYKWYKWITKDSNGRITEIKSLVVEQGSVLGDPAMSKYYQQ</sequence>
<dbReference type="RefSeq" id="WP_096463432.1">
    <property type="nucleotide sequence ID" value="NZ_QJSZ01000014.1"/>
</dbReference>
<name>A0A0U4WC47_9BACL</name>
<dbReference type="AlphaFoldDB" id="A0A0U4WC47"/>
<dbReference type="Proteomes" id="UP000217696">
    <property type="component" value="Chromosome"/>
</dbReference>
<organism evidence="1 2">
    <name type="scientific">Aneurinibacillus soli</name>
    <dbReference type="NCBI Taxonomy" id="1500254"/>
    <lineage>
        <taxon>Bacteria</taxon>
        <taxon>Bacillati</taxon>
        <taxon>Bacillota</taxon>
        <taxon>Bacilli</taxon>
        <taxon>Bacillales</taxon>
        <taxon>Paenibacillaceae</taxon>
        <taxon>Aneurinibacillus group</taxon>
        <taxon>Aneurinibacillus</taxon>
    </lineage>
</organism>
<proteinExistence type="predicted"/>
<reference evidence="1 2" key="1">
    <citation type="submission" date="2015-12" db="EMBL/GenBank/DDBJ databases">
        <title>Genome sequence of Aneurinibacillus soli.</title>
        <authorList>
            <person name="Lee J.S."/>
            <person name="Lee K.C."/>
            <person name="Kim K.K."/>
            <person name="Lee B.W."/>
        </authorList>
    </citation>
    <scope>NUCLEOTIDE SEQUENCE [LARGE SCALE GENOMIC DNA]</scope>
    <source>
        <strain evidence="1 2">CB4</strain>
    </source>
</reference>